<dbReference type="InterPro" id="IPR001173">
    <property type="entry name" value="Glyco_trans_2-like"/>
</dbReference>
<dbReference type="AlphaFoldDB" id="A0A5M6IB61"/>
<dbReference type="PANTHER" id="PTHR43398">
    <property type="entry name" value="DOLICHOL-PHOSPHATE MANNOSYLTRANSFERASE SUBUNIT 1"/>
    <property type="match status" value="1"/>
</dbReference>
<sequence length="406" mass="44534">MAPAWPPNWPLPIGCRRSKPVDRQNEEGDLLAHIVVTTDASIVVPTYKEAENIPLVIDRVHRLRDRLGVDLELLFMDDDSRDGSVETVAACGFDWVRMIVRTENRGLSPAVIDGFRAARHPILICMDCDLSHPPEAIPHMILALNAGQQFVIGSRYVPGGSTDDTWGLFRWLNSAVATLLARPLTSARDPMSGFFALRKADFDAADSLSPVGYKIGLELIVKCGFENVGEVPIHFTDRQHGESKLSVKEQLKYIQHLRRLYIHQFGNAMHFLQFMVVGASGVVVNLSVLTVLVALGCPDTISLAGGILVSLVTNFLLNRRFTFSYARQNKVLPQFLGFLAASVVGMVVNYSVALTLRTHVFGSSHAALYGAALVGILCGMVFNFLGNRYLVFRQRFGGSPDGSPGA</sequence>
<evidence type="ECO:0000256" key="3">
    <source>
        <dbReference type="ARBA" id="ARBA00022676"/>
    </source>
</evidence>
<organism evidence="11 12">
    <name type="scientific">Roseospira marina</name>
    <dbReference type="NCBI Taxonomy" id="140057"/>
    <lineage>
        <taxon>Bacteria</taxon>
        <taxon>Pseudomonadati</taxon>
        <taxon>Pseudomonadota</taxon>
        <taxon>Alphaproteobacteria</taxon>
        <taxon>Rhodospirillales</taxon>
        <taxon>Rhodospirillaceae</taxon>
        <taxon>Roseospira</taxon>
    </lineage>
</organism>
<proteinExistence type="inferred from homology"/>
<dbReference type="CDD" id="cd06442">
    <property type="entry name" value="DPM1_like"/>
    <property type="match status" value="1"/>
</dbReference>
<evidence type="ECO:0000256" key="4">
    <source>
        <dbReference type="ARBA" id="ARBA00022679"/>
    </source>
</evidence>
<feature type="transmembrane region" description="Helical" evidence="8">
    <location>
        <begin position="366"/>
        <end position="385"/>
    </location>
</feature>
<dbReference type="OrthoDB" id="9811222at2"/>
<dbReference type="SUPFAM" id="SSF53448">
    <property type="entry name" value="Nucleotide-diphospho-sugar transferases"/>
    <property type="match status" value="1"/>
</dbReference>
<dbReference type="Gene3D" id="3.90.550.10">
    <property type="entry name" value="Spore Coat Polysaccharide Biosynthesis Protein SpsA, Chain A"/>
    <property type="match status" value="1"/>
</dbReference>
<comment type="subcellular location">
    <subcellularLocation>
        <location evidence="1">Membrane</location>
        <topology evidence="1">Multi-pass membrane protein</topology>
    </subcellularLocation>
</comment>
<protein>
    <submittedName>
        <fullName evidence="11">Glycosyltransferase family 2 protein</fullName>
    </submittedName>
</protein>
<evidence type="ECO:0000259" key="10">
    <source>
        <dbReference type="Pfam" id="PF04138"/>
    </source>
</evidence>
<evidence type="ECO:0000256" key="6">
    <source>
        <dbReference type="ARBA" id="ARBA00022989"/>
    </source>
</evidence>
<evidence type="ECO:0000256" key="7">
    <source>
        <dbReference type="ARBA" id="ARBA00023136"/>
    </source>
</evidence>
<feature type="domain" description="GtrA/DPMS transmembrane" evidence="10">
    <location>
        <begin position="273"/>
        <end position="392"/>
    </location>
</feature>
<feature type="transmembrane region" description="Helical" evidence="8">
    <location>
        <begin position="331"/>
        <end position="354"/>
    </location>
</feature>
<dbReference type="GO" id="GO:0006488">
    <property type="term" value="P:dolichol-linked oligosaccharide biosynthetic process"/>
    <property type="evidence" value="ECO:0007669"/>
    <property type="project" value="TreeGrafter"/>
</dbReference>
<keyword evidence="5 8" id="KW-0812">Transmembrane</keyword>
<accession>A0A5M6IB61</accession>
<keyword evidence="6 8" id="KW-1133">Transmembrane helix</keyword>
<dbReference type="GO" id="GO:0006506">
    <property type="term" value="P:GPI anchor biosynthetic process"/>
    <property type="evidence" value="ECO:0007669"/>
    <property type="project" value="TreeGrafter"/>
</dbReference>
<dbReference type="GO" id="GO:0035269">
    <property type="term" value="P:protein O-linked glycosylation via mannose"/>
    <property type="evidence" value="ECO:0007669"/>
    <property type="project" value="TreeGrafter"/>
</dbReference>
<keyword evidence="3" id="KW-0328">Glycosyltransferase</keyword>
<dbReference type="Pfam" id="PF04138">
    <property type="entry name" value="GtrA_DPMS_TM"/>
    <property type="match status" value="1"/>
</dbReference>
<dbReference type="GO" id="GO:0004582">
    <property type="term" value="F:dolichyl-phosphate beta-D-mannosyltransferase activity"/>
    <property type="evidence" value="ECO:0007669"/>
    <property type="project" value="InterPro"/>
</dbReference>
<keyword evidence="12" id="KW-1185">Reference proteome</keyword>
<dbReference type="GO" id="GO:0000271">
    <property type="term" value="P:polysaccharide biosynthetic process"/>
    <property type="evidence" value="ECO:0007669"/>
    <property type="project" value="InterPro"/>
</dbReference>
<feature type="transmembrane region" description="Helical" evidence="8">
    <location>
        <begin position="301"/>
        <end position="319"/>
    </location>
</feature>
<dbReference type="InterPro" id="IPR029044">
    <property type="entry name" value="Nucleotide-diphossugar_trans"/>
</dbReference>
<feature type="domain" description="Glycosyltransferase 2-like" evidence="9">
    <location>
        <begin position="41"/>
        <end position="202"/>
    </location>
</feature>
<reference evidence="11 12" key="1">
    <citation type="submission" date="2019-09" db="EMBL/GenBank/DDBJ databases">
        <title>Genome sequence of Roseospira marina, one of the more divergent members of the non-sulfur purple photosynthetic bacterial family, the Rhodospirillaceae.</title>
        <authorList>
            <person name="Meyer T."/>
            <person name="Kyndt J."/>
        </authorList>
    </citation>
    <scope>NUCLEOTIDE SEQUENCE [LARGE SCALE GENOMIC DNA]</scope>
    <source>
        <strain evidence="11 12">DSM 15113</strain>
    </source>
</reference>
<name>A0A5M6IB61_9PROT</name>
<dbReference type="EMBL" id="VWPJ01000009">
    <property type="protein sequence ID" value="KAA5605486.1"/>
    <property type="molecule type" value="Genomic_DNA"/>
</dbReference>
<comment type="similarity">
    <text evidence="2">Belongs to the glycosyltransferase 2 family.</text>
</comment>
<dbReference type="Pfam" id="PF00535">
    <property type="entry name" value="Glycos_transf_2"/>
    <property type="match status" value="1"/>
</dbReference>
<comment type="caution">
    <text evidence="11">The sequence shown here is derived from an EMBL/GenBank/DDBJ whole genome shotgun (WGS) entry which is preliminary data.</text>
</comment>
<gene>
    <name evidence="11" type="ORF">F1188_11365</name>
</gene>
<evidence type="ECO:0000259" key="9">
    <source>
        <dbReference type="Pfam" id="PF00535"/>
    </source>
</evidence>
<evidence type="ECO:0000313" key="12">
    <source>
        <dbReference type="Proteomes" id="UP000324065"/>
    </source>
</evidence>
<evidence type="ECO:0000313" key="11">
    <source>
        <dbReference type="EMBL" id="KAA5605486.1"/>
    </source>
</evidence>
<evidence type="ECO:0000256" key="2">
    <source>
        <dbReference type="ARBA" id="ARBA00006739"/>
    </source>
</evidence>
<keyword evidence="4 11" id="KW-0808">Transferase</keyword>
<dbReference type="InterPro" id="IPR007267">
    <property type="entry name" value="GtrA_DPMS_TM"/>
</dbReference>
<dbReference type="Proteomes" id="UP000324065">
    <property type="component" value="Unassembled WGS sequence"/>
</dbReference>
<evidence type="ECO:0000256" key="5">
    <source>
        <dbReference type="ARBA" id="ARBA00022692"/>
    </source>
</evidence>
<evidence type="ECO:0000256" key="8">
    <source>
        <dbReference type="SAM" id="Phobius"/>
    </source>
</evidence>
<feature type="transmembrane region" description="Helical" evidence="8">
    <location>
        <begin position="271"/>
        <end position="295"/>
    </location>
</feature>
<dbReference type="PANTHER" id="PTHR43398:SF1">
    <property type="entry name" value="DOLICHOL-PHOSPHATE MANNOSYLTRANSFERASE SUBUNIT 1"/>
    <property type="match status" value="1"/>
</dbReference>
<dbReference type="GO" id="GO:0016020">
    <property type="term" value="C:membrane"/>
    <property type="evidence" value="ECO:0007669"/>
    <property type="project" value="UniProtKB-SubCell"/>
</dbReference>
<dbReference type="InterPro" id="IPR039528">
    <property type="entry name" value="DPM1-like"/>
</dbReference>
<keyword evidence="7 8" id="KW-0472">Membrane</keyword>
<evidence type="ECO:0000256" key="1">
    <source>
        <dbReference type="ARBA" id="ARBA00004141"/>
    </source>
</evidence>